<dbReference type="InterPro" id="IPR024747">
    <property type="entry name" value="Pyridox_Oxase-rel"/>
</dbReference>
<accession>F6BH11</accession>
<dbReference type="AlphaFoldDB" id="F6BH11"/>
<dbReference type="Proteomes" id="UP000007239">
    <property type="component" value="Chromosome"/>
</dbReference>
<dbReference type="SUPFAM" id="SSF50475">
    <property type="entry name" value="FMN-binding split barrel"/>
    <property type="match status" value="1"/>
</dbReference>
<dbReference type="STRING" id="858215.Thexy_0401"/>
<dbReference type="Pfam" id="PF12900">
    <property type="entry name" value="Pyridox_ox_2"/>
    <property type="match status" value="1"/>
</dbReference>
<name>F6BH11_THEXL</name>
<proteinExistence type="predicted"/>
<reference evidence="1" key="1">
    <citation type="submission" date="2011-05" db="EMBL/GenBank/DDBJ databases">
        <title>Complete sequence of Thermoanaerobacterium xylanolyticum LX-11.</title>
        <authorList>
            <consortium name="US DOE Joint Genome Institute"/>
            <person name="Lucas S."/>
            <person name="Han J."/>
            <person name="Lapidus A."/>
            <person name="Cheng J.-F."/>
            <person name="Goodwin L."/>
            <person name="Pitluck S."/>
            <person name="Peters L."/>
            <person name="Mikhailova N."/>
            <person name="Lu M."/>
            <person name="Han C."/>
            <person name="Tapia R."/>
            <person name="Land M."/>
            <person name="Hauser L."/>
            <person name="Kyrpides N."/>
            <person name="Ivanova N."/>
            <person name="Pagani I."/>
            <person name="Hemme C."/>
            <person name="Woyke T."/>
        </authorList>
    </citation>
    <scope>NUCLEOTIDE SEQUENCE</scope>
    <source>
        <strain evidence="1">LX-11</strain>
    </source>
</reference>
<evidence type="ECO:0000313" key="1">
    <source>
        <dbReference type="EMBL" id="AEF16455.1"/>
    </source>
</evidence>
<dbReference type="PANTHER" id="PTHR34071">
    <property type="entry name" value="5-NITROIMIDAZOLE ANTIBIOTICS RESISTANCE PROTEIN, NIMA-FAMILY-RELATED PROTEIN-RELATED"/>
    <property type="match status" value="1"/>
</dbReference>
<dbReference type="HOGENOM" id="CLU_067890_2_2_9"/>
<dbReference type="InterPro" id="IPR012349">
    <property type="entry name" value="Split_barrel_FMN-bd"/>
</dbReference>
<dbReference type="KEGG" id="txy:Thexy_0401"/>
<evidence type="ECO:0000313" key="2">
    <source>
        <dbReference type="Proteomes" id="UP000007239"/>
    </source>
</evidence>
<protein>
    <submittedName>
        <fullName evidence="1">Pyridoxamine 5'-phosphate oxidase-related FMN-binding protein</fullName>
    </submittedName>
</protein>
<dbReference type="eggNOG" id="COG3467">
    <property type="taxonomic scope" value="Bacteria"/>
</dbReference>
<dbReference type="PANTHER" id="PTHR34071:SF2">
    <property type="entry name" value="FLAVIN-NUCLEOTIDE-BINDING PROTEIN"/>
    <property type="match status" value="1"/>
</dbReference>
<gene>
    <name evidence="1" type="ordered locus">Thexy_0401</name>
</gene>
<dbReference type="Gene3D" id="2.30.110.10">
    <property type="entry name" value="Electron Transport, Fmn-binding Protein, Chain A"/>
    <property type="match status" value="1"/>
</dbReference>
<sequence length="154" mass="17624">MFKEMRRKDRSIDDEQAIELLRKGQYGVLSTVGENGYAYGVPLNYIYHEGNIYFHCAAEGSKLDNIVYNNKVSFCVVGNTEPIPDKFSYRYESVIVFGRAVEVYDKEKEDALVALIQKYSGEFMEKGMEYIRKSDIKAKVIKINIDHLTGKAGK</sequence>
<dbReference type="EMBL" id="CP002739">
    <property type="protein sequence ID" value="AEF16455.1"/>
    <property type="molecule type" value="Genomic_DNA"/>
</dbReference>
<organism evidence="1 2">
    <name type="scientific">Thermoanaerobacterium xylanolyticum (strain ATCC 49914 / DSM 7097 / LX-11)</name>
    <dbReference type="NCBI Taxonomy" id="858215"/>
    <lineage>
        <taxon>Bacteria</taxon>
        <taxon>Bacillati</taxon>
        <taxon>Bacillota</taxon>
        <taxon>Clostridia</taxon>
        <taxon>Thermoanaerobacterales</taxon>
        <taxon>Thermoanaerobacteraceae</taxon>
        <taxon>Thermoanaerobacterium</taxon>
    </lineage>
</organism>
<dbReference type="RefSeq" id="WP_013787208.1">
    <property type="nucleotide sequence ID" value="NC_015555.1"/>
</dbReference>
<keyword evidence="2" id="KW-1185">Reference proteome</keyword>